<keyword evidence="5" id="KW-0436">Ligase</keyword>
<dbReference type="PANTHER" id="PTHR41173:SF1">
    <property type="entry name" value="RNA-FREE RIBONUCLEASE P"/>
    <property type="match status" value="1"/>
</dbReference>
<reference evidence="5 6" key="1">
    <citation type="journal article" date="2016" name="Nat. Commun.">
        <title>Thousands of microbial genomes shed light on interconnected biogeochemical processes in an aquifer system.</title>
        <authorList>
            <person name="Anantharaman K."/>
            <person name="Brown C.T."/>
            <person name="Hug L.A."/>
            <person name="Sharon I."/>
            <person name="Castelle C.J."/>
            <person name="Probst A.J."/>
            <person name="Thomas B.C."/>
            <person name="Singh A."/>
            <person name="Wilkins M.J."/>
            <person name="Karaoz U."/>
            <person name="Brodie E.L."/>
            <person name="Williams K.H."/>
            <person name="Hubbard S.S."/>
            <person name="Banfield J.F."/>
        </authorList>
    </citation>
    <scope>NUCLEOTIDE SEQUENCE [LARGE SCALE GENOMIC DNA]</scope>
</reference>
<organism evidence="5 6">
    <name type="scientific">Candidatus Roizmanbacteria bacterium RIFCSPHIGHO2_12_FULL_44_10</name>
    <dbReference type="NCBI Taxonomy" id="1802054"/>
    <lineage>
        <taxon>Bacteria</taxon>
        <taxon>Candidatus Roizmaniibacteriota</taxon>
    </lineage>
</organism>
<evidence type="ECO:0000256" key="3">
    <source>
        <dbReference type="ARBA" id="ARBA00022759"/>
    </source>
</evidence>
<name>A0A1F7I6G6_9BACT</name>
<evidence type="ECO:0000256" key="1">
    <source>
        <dbReference type="ARBA" id="ARBA00022694"/>
    </source>
</evidence>
<keyword evidence="1" id="KW-0819">tRNA processing</keyword>
<keyword evidence="3" id="KW-0255">Endonuclease</keyword>
<sequence length="208" mass="24067">MQNYVVDTNFFFNLQIKSGFGSNPKEIIMAVTNIGNHLKKAKKAEFFMPPLILDEFLTFIDQGDDYIQNFLAMMVVKAPEYSKIDFPAKVFYELVKEMRHRSYRGLQVGEEVLQESGKTMMETEKLSRIDYQKTIGEHVKKLRERYRQATRVKFLDSVADLDLIVLAKELSGTLVTADEGVLLWGREFGVKETLPQVWKRSLEELLAD</sequence>
<evidence type="ECO:0000256" key="4">
    <source>
        <dbReference type="ARBA" id="ARBA00022801"/>
    </source>
</evidence>
<comment type="caution">
    <text evidence="5">The sequence shown here is derived from an EMBL/GenBank/DDBJ whole genome shotgun (WGS) entry which is preliminary data.</text>
</comment>
<dbReference type="EMBL" id="MGAE01000036">
    <property type="protein sequence ID" value="OGK38957.1"/>
    <property type="molecule type" value="Genomic_DNA"/>
</dbReference>
<dbReference type="GO" id="GO:0008033">
    <property type="term" value="P:tRNA processing"/>
    <property type="evidence" value="ECO:0007669"/>
    <property type="project" value="UniProtKB-KW"/>
</dbReference>
<keyword evidence="4" id="KW-0378">Hydrolase</keyword>
<dbReference type="AlphaFoldDB" id="A0A1F7I6G6"/>
<gene>
    <name evidence="5" type="ORF">A3F34_00335</name>
</gene>
<keyword evidence="2" id="KW-0540">Nuclease</keyword>
<protein>
    <submittedName>
        <fullName evidence="5">RNA ligase partner protein</fullName>
    </submittedName>
</protein>
<dbReference type="CDD" id="cd18691">
    <property type="entry name" value="PIN_VapC-like"/>
    <property type="match status" value="1"/>
</dbReference>
<accession>A0A1F7I6G6</accession>
<evidence type="ECO:0000313" key="6">
    <source>
        <dbReference type="Proteomes" id="UP000179024"/>
    </source>
</evidence>
<dbReference type="NCBIfam" id="TIGR03875">
    <property type="entry name" value="RNA_lig_partner"/>
    <property type="match status" value="1"/>
</dbReference>
<dbReference type="GO" id="GO:0004519">
    <property type="term" value="F:endonuclease activity"/>
    <property type="evidence" value="ECO:0007669"/>
    <property type="project" value="UniProtKB-KW"/>
</dbReference>
<dbReference type="Proteomes" id="UP000179024">
    <property type="component" value="Unassembled WGS sequence"/>
</dbReference>
<evidence type="ECO:0000313" key="5">
    <source>
        <dbReference type="EMBL" id="OGK38957.1"/>
    </source>
</evidence>
<dbReference type="GO" id="GO:0016874">
    <property type="term" value="F:ligase activity"/>
    <property type="evidence" value="ECO:0007669"/>
    <property type="project" value="UniProtKB-KW"/>
</dbReference>
<dbReference type="GO" id="GO:0016787">
    <property type="term" value="F:hydrolase activity"/>
    <property type="evidence" value="ECO:0007669"/>
    <property type="project" value="UniProtKB-KW"/>
</dbReference>
<dbReference type="PANTHER" id="PTHR41173">
    <property type="entry name" value="UPF0278 PROTEIN TK1425"/>
    <property type="match status" value="1"/>
</dbReference>
<proteinExistence type="predicted"/>
<dbReference type="Pfam" id="PF08745">
    <property type="entry name" value="PIN_5"/>
    <property type="match status" value="1"/>
</dbReference>
<dbReference type="InterPro" id="IPR014856">
    <property type="entry name" value="RNA_free_RNase_P"/>
</dbReference>
<evidence type="ECO:0000256" key="2">
    <source>
        <dbReference type="ARBA" id="ARBA00022722"/>
    </source>
</evidence>